<proteinExistence type="predicted"/>
<keyword evidence="3" id="KW-1185">Reference proteome</keyword>
<dbReference type="EMBL" id="NCKW01009586">
    <property type="protein sequence ID" value="POM66554.1"/>
    <property type="molecule type" value="Genomic_DNA"/>
</dbReference>
<dbReference type="Proteomes" id="UP000237271">
    <property type="component" value="Unassembled WGS sequence"/>
</dbReference>
<protein>
    <submittedName>
        <fullName evidence="2">Uncharacterized protein</fullName>
    </submittedName>
</protein>
<evidence type="ECO:0000313" key="2">
    <source>
        <dbReference type="EMBL" id="POM66554.1"/>
    </source>
</evidence>
<dbReference type="AlphaFoldDB" id="A0A2P4XLZ8"/>
<evidence type="ECO:0000313" key="3">
    <source>
        <dbReference type="Proteomes" id="UP000237271"/>
    </source>
</evidence>
<dbReference type="OrthoDB" id="162149at2759"/>
<gene>
    <name evidence="2" type="ORF">PHPALM_17567</name>
</gene>
<comment type="caution">
    <text evidence="2">The sequence shown here is derived from an EMBL/GenBank/DDBJ whole genome shotgun (WGS) entry which is preliminary data.</text>
</comment>
<evidence type="ECO:0000256" key="1">
    <source>
        <dbReference type="SAM" id="MobiDB-lite"/>
    </source>
</evidence>
<name>A0A2P4XLZ8_9STRA</name>
<feature type="compositionally biased region" description="Basic and acidic residues" evidence="1">
    <location>
        <begin position="71"/>
        <end position="105"/>
    </location>
</feature>
<organism evidence="2 3">
    <name type="scientific">Phytophthora palmivora</name>
    <dbReference type="NCBI Taxonomy" id="4796"/>
    <lineage>
        <taxon>Eukaryota</taxon>
        <taxon>Sar</taxon>
        <taxon>Stramenopiles</taxon>
        <taxon>Oomycota</taxon>
        <taxon>Peronosporomycetes</taxon>
        <taxon>Peronosporales</taxon>
        <taxon>Peronosporaceae</taxon>
        <taxon>Phytophthora</taxon>
    </lineage>
</organism>
<reference evidence="2 3" key="1">
    <citation type="journal article" date="2017" name="Genome Biol. Evol.">
        <title>Phytophthora megakarya and P. palmivora, closely related causal agents of cacao black pod rot, underwent increases in genome sizes and gene numbers by different mechanisms.</title>
        <authorList>
            <person name="Ali S.S."/>
            <person name="Shao J."/>
            <person name="Lary D.J."/>
            <person name="Kronmiller B."/>
            <person name="Shen D."/>
            <person name="Strem M.D."/>
            <person name="Amoako-Attah I."/>
            <person name="Akrofi A.Y."/>
            <person name="Begoude B.A."/>
            <person name="Ten Hoopen G.M."/>
            <person name="Coulibaly K."/>
            <person name="Kebe B.I."/>
            <person name="Melnick R.L."/>
            <person name="Guiltinan M.J."/>
            <person name="Tyler B.M."/>
            <person name="Meinhardt L.W."/>
            <person name="Bailey B.A."/>
        </authorList>
    </citation>
    <scope>NUCLEOTIDE SEQUENCE [LARGE SCALE GENOMIC DNA]</scope>
    <source>
        <strain evidence="3">sbr112.9</strain>
    </source>
</reference>
<feature type="region of interest" description="Disordered" evidence="1">
    <location>
        <begin position="33"/>
        <end position="105"/>
    </location>
</feature>
<accession>A0A2P4XLZ8</accession>
<sequence length="105" mass="12027">MKTLDKTVQELVNHRAGMPIGVKFHREGTGKILQPVASGTDSLRGGEVPPDSEIPLMRSSSSEEKEDVDEMMERRGEERPLYEEKDKRESRRRLDGVERPPSDWH</sequence>